<dbReference type="AlphaFoldDB" id="K0T240"/>
<gene>
    <name evidence="2" type="ORF">THAOC_07402</name>
</gene>
<comment type="caution">
    <text evidence="2">The sequence shown here is derived from an EMBL/GenBank/DDBJ whole genome shotgun (WGS) entry which is preliminary data.</text>
</comment>
<name>K0T240_THAOC</name>
<feature type="region of interest" description="Disordered" evidence="1">
    <location>
        <begin position="31"/>
        <end position="54"/>
    </location>
</feature>
<feature type="non-terminal residue" evidence="2">
    <location>
        <position position="1"/>
    </location>
</feature>
<evidence type="ECO:0000313" key="2">
    <source>
        <dbReference type="EMBL" id="EJK71184.1"/>
    </source>
</evidence>
<keyword evidence="3" id="KW-1185">Reference proteome</keyword>
<sequence>PNWAGSNWAGLGQNSSPLCWSQTGIHRSKVAAEEVPSIQEEGEACQLKTNPPRK</sequence>
<reference evidence="2 3" key="1">
    <citation type="journal article" date="2012" name="Genome Biol.">
        <title>Genome and low-iron response of an oceanic diatom adapted to chronic iron limitation.</title>
        <authorList>
            <person name="Lommer M."/>
            <person name="Specht M."/>
            <person name="Roy A.S."/>
            <person name="Kraemer L."/>
            <person name="Andreson R."/>
            <person name="Gutowska M.A."/>
            <person name="Wolf J."/>
            <person name="Bergner S.V."/>
            <person name="Schilhabel M.B."/>
            <person name="Klostermeier U.C."/>
            <person name="Beiko R.G."/>
            <person name="Rosenstiel P."/>
            <person name="Hippler M."/>
            <person name="Laroche J."/>
        </authorList>
    </citation>
    <scope>NUCLEOTIDE SEQUENCE [LARGE SCALE GENOMIC DNA]</scope>
    <source>
        <strain evidence="2 3">CCMP1005</strain>
    </source>
</reference>
<dbReference type="EMBL" id="AGNL01007535">
    <property type="protein sequence ID" value="EJK71184.1"/>
    <property type="molecule type" value="Genomic_DNA"/>
</dbReference>
<accession>K0T240</accession>
<proteinExistence type="predicted"/>
<dbReference type="Proteomes" id="UP000266841">
    <property type="component" value="Unassembled WGS sequence"/>
</dbReference>
<organism evidence="2 3">
    <name type="scientific">Thalassiosira oceanica</name>
    <name type="common">Marine diatom</name>
    <dbReference type="NCBI Taxonomy" id="159749"/>
    <lineage>
        <taxon>Eukaryota</taxon>
        <taxon>Sar</taxon>
        <taxon>Stramenopiles</taxon>
        <taxon>Ochrophyta</taxon>
        <taxon>Bacillariophyta</taxon>
        <taxon>Coscinodiscophyceae</taxon>
        <taxon>Thalassiosirophycidae</taxon>
        <taxon>Thalassiosirales</taxon>
        <taxon>Thalassiosiraceae</taxon>
        <taxon>Thalassiosira</taxon>
    </lineage>
</organism>
<protein>
    <submittedName>
        <fullName evidence="2">Uncharacterized protein</fullName>
    </submittedName>
</protein>
<evidence type="ECO:0000313" key="3">
    <source>
        <dbReference type="Proteomes" id="UP000266841"/>
    </source>
</evidence>
<evidence type="ECO:0000256" key="1">
    <source>
        <dbReference type="SAM" id="MobiDB-lite"/>
    </source>
</evidence>